<proteinExistence type="predicted"/>
<keyword evidence="6" id="KW-1185">Reference proteome</keyword>
<dbReference type="PROSITE" id="PS00092">
    <property type="entry name" value="N6_MTASE"/>
    <property type="match status" value="1"/>
</dbReference>
<dbReference type="GO" id="GO:0032259">
    <property type="term" value="P:methylation"/>
    <property type="evidence" value="ECO:0007669"/>
    <property type="project" value="UniProtKB-KW"/>
</dbReference>
<dbReference type="PANTHER" id="PTHR47313">
    <property type="entry name" value="RIBOSOMAL RNA LARGE SUBUNIT METHYLTRANSFERASE K/L"/>
    <property type="match status" value="1"/>
</dbReference>
<dbReference type="RefSeq" id="WP_267151334.1">
    <property type="nucleotide sequence ID" value="NZ_JAPMLT010000003.1"/>
</dbReference>
<dbReference type="EMBL" id="JAPMLT010000003">
    <property type="protein sequence ID" value="MCX7570092.1"/>
    <property type="molecule type" value="Genomic_DNA"/>
</dbReference>
<dbReference type="Proteomes" id="UP001208017">
    <property type="component" value="Unassembled WGS sequence"/>
</dbReference>
<reference evidence="5 6" key="1">
    <citation type="submission" date="2022-11" db="EMBL/GenBank/DDBJ databases">
        <title>Study of microbial diversity in lake waters.</title>
        <authorList>
            <person name="Zhang J."/>
        </authorList>
    </citation>
    <scope>NUCLEOTIDE SEQUENCE [LARGE SCALE GENOMIC DNA]</scope>
    <source>
        <strain evidence="5 6">DT12</strain>
    </source>
</reference>
<evidence type="ECO:0000256" key="1">
    <source>
        <dbReference type="ARBA" id="ARBA00022603"/>
    </source>
</evidence>
<evidence type="ECO:0000313" key="6">
    <source>
        <dbReference type="Proteomes" id="UP001208017"/>
    </source>
</evidence>
<dbReference type="Gene3D" id="3.30.2130.30">
    <property type="match status" value="1"/>
</dbReference>
<dbReference type="InterPro" id="IPR054170">
    <property type="entry name" value="RlmL_1st"/>
</dbReference>
<accession>A0ABT3WZK7</accession>
<feature type="domain" description="THUMP" evidence="4">
    <location>
        <begin position="45"/>
        <end position="155"/>
    </location>
</feature>
<keyword evidence="1 5" id="KW-0489">Methyltransferase</keyword>
<comment type="caution">
    <text evidence="5">The sequence shown here is derived from an EMBL/GenBank/DDBJ whole genome shotgun (WGS) entry which is preliminary data.</text>
</comment>
<evidence type="ECO:0000256" key="3">
    <source>
        <dbReference type="PROSITE-ProRule" id="PRU00529"/>
    </source>
</evidence>
<dbReference type="Pfam" id="PF02926">
    <property type="entry name" value="THUMP"/>
    <property type="match status" value="1"/>
</dbReference>
<dbReference type="CDD" id="cd11715">
    <property type="entry name" value="THUMP_AdoMetMT"/>
    <property type="match status" value="1"/>
</dbReference>
<dbReference type="InterPro" id="IPR002052">
    <property type="entry name" value="DNA_methylase_N6_adenine_CS"/>
</dbReference>
<keyword evidence="2" id="KW-0808">Transferase</keyword>
<sequence length="385" mass="43109">MGKVTLIATAPMGLEAIVSREVKNLGYENVRVENGRVEFEADEAAIARCNLWLRSADRVLVKMGEFKATSFEELFEGTKALNWPDWLPKNAEFPVDGKSQKSQLSSVPACQSIVKKAVVEKMKDAYGIEWFDEKGPLFRIQVSLLKDIALLTIDTTGAGLHKRGYRKLSAQAPLKETLAAAMIDLSRWAPHRPFLDPCCGSGTIPIEAALIGRNFAPGLLREFSADHWPTVTQKMWDAAREEAHDLADRNRPLEILASDIDPDVLSLANYHVRKAGLEDAIKIKNLPLAELKLEAQYGVIVTNPPYGERLGEAKSVEKLYEEMGDLTNHLDSWSVFVLTSHTGFERFYGKRADKKRKLFNGRIECNLYQYLGPLPPRKRAEEAGE</sequence>
<organism evidence="5 6">
    <name type="scientific">Tumebacillus lacus</name>
    <dbReference type="NCBI Taxonomy" id="2995335"/>
    <lineage>
        <taxon>Bacteria</taxon>
        <taxon>Bacillati</taxon>
        <taxon>Bacillota</taxon>
        <taxon>Bacilli</taxon>
        <taxon>Bacillales</taxon>
        <taxon>Alicyclobacillaceae</taxon>
        <taxon>Tumebacillus</taxon>
    </lineage>
</organism>
<dbReference type="SMART" id="SM00981">
    <property type="entry name" value="THUMP"/>
    <property type="match status" value="1"/>
</dbReference>
<dbReference type="Pfam" id="PF01170">
    <property type="entry name" value="UPF0020"/>
    <property type="match status" value="1"/>
</dbReference>
<protein>
    <submittedName>
        <fullName evidence="5">Class I SAM-dependent RNA methyltransferase</fullName>
    </submittedName>
</protein>
<evidence type="ECO:0000256" key="2">
    <source>
        <dbReference type="ARBA" id="ARBA00022679"/>
    </source>
</evidence>
<dbReference type="InterPro" id="IPR004114">
    <property type="entry name" value="THUMP_dom"/>
</dbReference>
<dbReference type="InterPro" id="IPR029063">
    <property type="entry name" value="SAM-dependent_MTases_sf"/>
</dbReference>
<evidence type="ECO:0000313" key="5">
    <source>
        <dbReference type="EMBL" id="MCX7570092.1"/>
    </source>
</evidence>
<gene>
    <name evidence="5" type="ORF">OS242_08950</name>
</gene>
<dbReference type="PANTHER" id="PTHR47313:SF1">
    <property type="entry name" value="RIBOSOMAL RNA LARGE SUBUNIT METHYLTRANSFERASE K_L"/>
    <property type="match status" value="1"/>
</dbReference>
<keyword evidence="3" id="KW-0694">RNA-binding</keyword>
<dbReference type="SUPFAM" id="SSF53335">
    <property type="entry name" value="S-adenosyl-L-methionine-dependent methyltransferases"/>
    <property type="match status" value="1"/>
</dbReference>
<dbReference type="Gene3D" id="3.40.50.150">
    <property type="entry name" value="Vaccinia Virus protein VP39"/>
    <property type="match status" value="1"/>
</dbReference>
<dbReference type="InterPro" id="IPR000241">
    <property type="entry name" value="RlmKL-like_Mtase"/>
</dbReference>
<evidence type="ECO:0000259" key="4">
    <source>
        <dbReference type="PROSITE" id="PS51165"/>
    </source>
</evidence>
<dbReference type="PROSITE" id="PS51165">
    <property type="entry name" value="THUMP"/>
    <property type="match status" value="1"/>
</dbReference>
<name>A0ABT3WZK7_9BACL</name>
<dbReference type="GO" id="GO:0008168">
    <property type="term" value="F:methyltransferase activity"/>
    <property type="evidence" value="ECO:0007669"/>
    <property type="project" value="UniProtKB-KW"/>
</dbReference>
<dbReference type="Pfam" id="PF22020">
    <property type="entry name" value="RlmL_1st"/>
    <property type="match status" value="1"/>
</dbReference>